<evidence type="ECO:0000313" key="2">
    <source>
        <dbReference type="EMBL" id="GMI32929.1"/>
    </source>
</evidence>
<comment type="caution">
    <text evidence="2">The sequence shown here is derived from an EMBL/GenBank/DDBJ whole genome shotgun (WGS) entry which is preliminary data.</text>
</comment>
<dbReference type="EMBL" id="BRYA01000024">
    <property type="protein sequence ID" value="GMI32929.1"/>
    <property type="molecule type" value="Genomic_DNA"/>
</dbReference>
<sequence>MLTKHSSPSTLRRSPRRHKTLTPPSSKNSKLSPSSSDIIGRTSSSRSDATSEVDNSRKTTPPITVRDESKAPGAPKKKRRAPPKGGRGSAMVKKGVKLF</sequence>
<name>A0A9W7G4A9_9STRA</name>
<feature type="region of interest" description="Disordered" evidence="1">
    <location>
        <begin position="1"/>
        <end position="99"/>
    </location>
</feature>
<proteinExistence type="predicted"/>
<organism evidence="2 3">
    <name type="scientific">Triparma columacea</name>
    <dbReference type="NCBI Taxonomy" id="722753"/>
    <lineage>
        <taxon>Eukaryota</taxon>
        <taxon>Sar</taxon>
        <taxon>Stramenopiles</taxon>
        <taxon>Ochrophyta</taxon>
        <taxon>Bolidophyceae</taxon>
        <taxon>Parmales</taxon>
        <taxon>Triparmaceae</taxon>
        <taxon>Triparma</taxon>
    </lineage>
</organism>
<dbReference type="Proteomes" id="UP001165065">
    <property type="component" value="Unassembled WGS sequence"/>
</dbReference>
<reference evidence="3" key="1">
    <citation type="journal article" date="2023" name="Commun. Biol.">
        <title>Genome analysis of Parmales, the sister group of diatoms, reveals the evolutionary specialization of diatoms from phago-mixotrophs to photoautotrophs.</title>
        <authorList>
            <person name="Ban H."/>
            <person name="Sato S."/>
            <person name="Yoshikawa S."/>
            <person name="Yamada K."/>
            <person name="Nakamura Y."/>
            <person name="Ichinomiya M."/>
            <person name="Sato N."/>
            <person name="Blanc-Mathieu R."/>
            <person name="Endo H."/>
            <person name="Kuwata A."/>
            <person name="Ogata H."/>
        </authorList>
    </citation>
    <scope>NUCLEOTIDE SEQUENCE [LARGE SCALE GENOMIC DNA]</scope>
</reference>
<evidence type="ECO:0000313" key="3">
    <source>
        <dbReference type="Proteomes" id="UP001165065"/>
    </source>
</evidence>
<gene>
    <name evidence="2" type="ORF">TrCOL_g2954</name>
</gene>
<evidence type="ECO:0000256" key="1">
    <source>
        <dbReference type="SAM" id="MobiDB-lite"/>
    </source>
</evidence>
<feature type="compositionally biased region" description="Low complexity" evidence="1">
    <location>
        <begin position="23"/>
        <end position="48"/>
    </location>
</feature>
<protein>
    <submittedName>
        <fullName evidence="2">Uncharacterized protein</fullName>
    </submittedName>
</protein>
<feature type="compositionally biased region" description="Polar residues" evidence="1">
    <location>
        <begin position="50"/>
        <end position="62"/>
    </location>
</feature>
<dbReference type="AlphaFoldDB" id="A0A9W7G4A9"/>
<keyword evidence="3" id="KW-1185">Reference proteome</keyword>
<feature type="compositionally biased region" description="Low complexity" evidence="1">
    <location>
        <begin position="1"/>
        <end position="12"/>
    </location>
</feature>
<accession>A0A9W7G4A9</accession>